<comment type="similarity">
    <text evidence="1">Belongs to the short-chain dehydrogenases/reductases (SDR) family.</text>
</comment>
<dbReference type="Gene3D" id="3.40.50.720">
    <property type="entry name" value="NAD(P)-binding Rossmann-like Domain"/>
    <property type="match status" value="1"/>
</dbReference>
<dbReference type="Proteomes" id="UP000548423">
    <property type="component" value="Unassembled WGS sequence"/>
</dbReference>
<proteinExistence type="inferred from homology"/>
<organism evidence="4 5">
    <name type="scientific">Neobacillus niacini</name>
    <dbReference type="NCBI Taxonomy" id="86668"/>
    <lineage>
        <taxon>Bacteria</taxon>
        <taxon>Bacillati</taxon>
        <taxon>Bacillota</taxon>
        <taxon>Bacilli</taxon>
        <taxon>Bacillales</taxon>
        <taxon>Bacillaceae</taxon>
        <taxon>Neobacillus</taxon>
    </lineage>
</organism>
<evidence type="ECO:0000256" key="1">
    <source>
        <dbReference type="ARBA" id="ARBA00006484"/>
    </source>
</evidence>
<dbReference type="GO" id="GO:0016491">
    <property type="term" value="F:oxidoreductase activity"/>
    <property type="evidence" value="ECO:0007669"/>
    <property type="project" value="UniProtKB-KW"/>
</dbReference>
<name>A0A852TEE6_9BACI</name>
<keyword evidence="2" id="KW-0521">NADP</keyword>
<keyword evidence="3" id="KW-0560">Oxidoreductase</keyword>
<reference evidence="5" key="1">
    <citation type="submission" date="2020-07" db="EMBL/GenBank/DDBJ databases">
        <authorList>
            <person name="Partida-Martinez L."/>
            <person name="Huntemann M."/>
            <person name="Clum A."/>
            <person name="Wang J."/>
            <person name="Palaniappan K."/>
            <person name="Ritter S."/>
            <person name="Chen I.-M."/>
            <person name="Stamatis D."/>
            <person name="Reddy T."/>
            <person name="O'Malley R."/>
            <person name="Daum C."/>
            <person name="Shapiro N."/>
            <person name="Ivanova N."/>
            <person name="Kyrpides N."/>
            <person name="Woyke T."/>
        </authorList>
    </citation>
    <scope>NUCLEOTIDE SEQUENCE [LARGE SCALE GENOMIC DNA]</scope>
    <source>
        <strain evidence="5">AT2.8</strain>
    </source>
</reference>
<evidence type="ECO:0000313" key="5">
    <source>
        <dbReference type="Proteomes" id="UP000548423"/>
    </source>
</evidence>
<gene>
    <name evidence="4" type="ORF">F4694_003917</name>
</gene>
<dbReference type="EMBL" id="JACCBX010000008">
    <property type="protein sequence ID" value="NYE07132.1"/>
    <property type="molecule type" value="Genomic_DNA"/>
</dbReference>
<evidence type="ECO:0000313" key="4">
    <source>
        <dbReference type="EMBL" id="NYE07132.1"/>
    </source>
</evidence>
<dbReference type="InterPro" id="IPR036291">
    <property type="entry name" value="NAD(P)-bd_dom_sf"/>
</dbReference>
<accession>A0A852TEE6</accession>
<evidence type="ECO:0000256" key="2">
    <source>
        <dbReference type="ARBA" id="ARBA00022857"/>
    </source>
</evidence>
<dbReference type="InterPro" id="IPR002347">
    <property type="entry name" value="SDR_fam"/>
</dbReference>
<dbReference type="Pfam" id="PF00106">
    <property type="entry name" value="adh_short"/>
    <property type="match status" value="1"/>
</dbReference>
<dbReference type="SUPFAM" id="SSF51735">
    <property type="entry name" value="NAD(P)-binding Rossmann-fold domains"/>
    <property type="match status" value="1"/>
</dbReference>
<protein>
    <submittedName>
        <fullName evidence="4">NAD(P)-dependent dehydrogenase (Short-subunit alcohol dehydrogenase family)</fullName>
    </submittedName>
</protein>
<dbReference type="PANTHER" id="PTHR43490">
    <property type="entry name" value="(+)-NEOMENTHOL DEHYDROGENASE"/>
    <property type="match status" value="1"/>
</dbReference>
<dbReference type="AlphaFoldDB" id="A0A852TEE6"/>
<comment type="caution">
    <text evidence="4">The sequence shown here is derived from an EMBL/GenBank/DDBJ whole genome shotgun (WGS) entry which is preliminary data.</text>
</comment>
<evidence type="ECO:0000256" key="3">
    <source>
        <dbReference type="ARBA" id="ARBA00023002"/>
    </source>
</evidence>
<sequence length="62" mass="6882">MSQDKQVALVTGGNRGIGYELVRQLALQGFKVIMASRNPETGQVAAQKLKESNLMFLLWKSM</sequence>
<reference evidence="5" key="2">
    <citation type="submission" date="2020-08" db="EMBL/GenBank/DDBJ databases">
        <title>The Agave Microbiome: Exploring the role of microbial communities in plant adaptations to desert environments.</title>
        <authorList>
            <person name="Partida-Martinez L.P."/>
        </authorList>
    </citation>
    <scope>NUCLEOTIDE SEQUENCE [LARGE SCALE GENOMIC DNA]</scope>
    <source>
        <strain evidence="5">AT2.8</strain>
    </source>
</reference>
<dbReference type="PANTHER" id="PTHR43490:SF99">
    <property type="entry name" value="SHORT-CHAIN DEHYDROGENASE_REDUCTASE"/>
    <property type="match status" value="1"/>
</dbReference>